<feature type="compositionally biased region" description="Pro residues" evidence="1">
    <location>
        <begin position="315"/>
        <end position="324"/>
    </location>
</feature>
<evidence type="ECO:0000259" key="2">
    <source>
        <dbReference type="Pfam" id="PF26118"/>
    </source>
</evidence>
<evidence type="ECO:0000256" key="1">
    <source>
        <dbReference type="SAM" id="MobiDB-lite"/>
    </source>
</evidence>
<feature type="domain" description="DUF8035" evidence="2">
    <location>
        <begin position="476"/>
        <end position="530"/>
    </location>
</feature>
<dbReference type="Pfam" id="PF26118">
    <property type="entry name" value="DUF8035"/>
    <property type="match status" value="1"/>
</dbReference>
<reference evidence="3" key="1">
    <citation type="journal article" date="2020" name="Stud. Mycol.">
        <title>101 Dothideomycetes genomes: a test case for predicting lifestyles and emergence of pathogens.</title>
        <authorList>
            <person name="Haridas S."/>
            <person name="Albert R."/>
            <person name="Binder M."/>
            <person name="Bloem J."/>
            <person name="Labutti K."/>
            <person name="Salamov A."/>
            <person name="Andreopoulos B."/>
            <person name="Baker S."/>
            <person name="Barry K."/>
            <person name="Bills G."/>
            <person name="Bluhm B."/>
            <person name="Cannon C."/>
            <person name="Castanera R."/>
            <person name="Culley D."/>
            <person name="Daum C."/>
            <person name="Ezra D."/>
            <person name="Gonzalez J."/>
            <person name="Henrissat B."/>
            <person name="Kuo A."/>
            <person name="Liang C."/>
            <person name="Lipzen A."/>
            <person name="Lutzoni F."/>
            <person name="Magnuson J."/>
            <person name="Mondo S."/>
            <person name="Nolan M."/>
            <person name="Ohm R."/>
            <person name="Pangilinan J."/>
            <person name="Park H.-J."/>
            <person name="Ramirez L."/>
            <person name="Alfaro M."/>
            <person name="Sun H."/>
            <person name="Tritt A."/>
            <person name="Yoshinaga Y."/>
            <person name="Zwiers L.-H."/>
            <person name="Turgeon B."/>
            <person name="Goodwin S."/>
            <person name="Spatafora J."/>
            <person name="Crous P."/>
            <person name="Grigoriev I."/>
        </authorList>
    </citation>
    <scope>NUCLEOTIDE SEQUENCE</scope>
    <source>
        <strain evidence="3">CBS 122368</strain>
    </source>
</reference>
<sequence length="573" mass="68246">MSRRYPTAELYEERQRDFYRNGNRTERTYDELDLDLSRGNPRRSAPDFLRDDHDRRSHAGPLVVRERREEDFSRGPPRRREVEEDTLVVRGGRPGPPSSVRDVERDDISIRRSDAGERRRPREVERDETDITIRRREQSRPRPPETREFEREEVSFRRGDGPRPRPREVDVEREDIRFRERPSPPRSVRGGDREDFVFRHEHREDSRPGRERDVEKDTLVIRGRERSMPPPRSRGDLVAREREEFIVRRRSPSPPPREVIKDEIIIRRREERSPTPPPPPPPPPPPEPEIRPPIIQEIITHHRHIDHGVERARSPTPPPPPPSPPRDESLEISIRRKETRTPGRDFEQEITYERDTFERTGRELEVSRSRGRSLSAPRRRATAPPDSDFELEADYYNRKALERGYPGEAYNGATKDWAIVDVPPGTNRVRMDGIGGGAQEITWQRYNGVRRSKFMSGDDELATDFGAPAHAKPKTKDMWTEITKDLVIKEAIDSMGYDYEETDYFFYVMEYLRYEDVLQLVEISDDIRRRRKSRIRQIEYEREEIRDRRPPREWDDRFYEHEVSYDSRRSRYR</sequence>
<gene>
    <name evidence="3" type="ORF">BU26DRAFT_502621</name>
</gene>
<keyword evidence="4" id="KW-1185">Reference proteome</keyword>
<organism evidence="3 4">
    <name type="scientific">Trematosphaeria pertusa</name>
    <dbReference type="NCBI Taxonomy" id="390896"/>
    <lineage>
        <taxon>Eukaryota</taxon>
        <taxon>Fungi</taxon>
        <taxon>Dikarya</taxon>
        <taxon>Ascomycota</taxon>
        <taxon>Pezizomycotina</taxon>
        <taxon>Dothideomycetes</taxon>
        <taxon>Pleosporomycetidae</taxon>
        <taxon>Pleosporales</taxon>
        <taxon>Massarineae</taxon>
        <taxon>Trematosphaeriaceae</taxon>
        <taxon>Trematosphaeria</taxon>
    </lineage>
</organism>
<feature type="compositionally biased region" description="Basic and acidic residues" evidence="1">
    <location>
        <begin position="44"/>
        <end position="57"/>
    </location>
</feature>
<feature type="compositionally biased region" description="Basic and acidic residues" evidence="1">
    <location>
        <begin position="325"/>
        <end position="368"/>
    </location>
</feature>
<proteinExistence type="predicted"/>
<feature type="region of interest" description="Disordered" evidence="1">
    <location>
        <begin position="1"/>
        <end position="386"/>
    </location>
</feature>
<feature type="compositionally biased region" description="Pro residues" evidence="1">
    <location>
        <begin position="274"/>
        <end position="287"/>
    </location>
</feature>
<feature type="compositionally biased region" description="Basic and acidic residues" evidence="1">
    <location>
        <begin position="258"/>
        <end position="273"/>
    </location>
</feature>
<accession>A0A6A6IR67</accession>
<evidence type="ECO:0000313" key="4">
    <source>
        <dbReference type="Proteomes" id="UP000800094"/>
    </source>
</evidence>
<dbReference type="Proteomes" id="UP000800094">
    <property type="component" value="Unassembled WGS sequence"/>
</dbReference>
<dbReference type="GeneID" id="54579979"/>
<dbReference type="InterPro" id="IPR058348">
    <property type="entry name" value="DUF8035"/>
</dbReference>
<dbReference type="OrthoDB" id="5410752at2759"/>
<feature type="compositionally biased region" description="Basic and acidic residues" evidence="1">
    <location>
        <begin position="64"/>
        <end position="82"/>
    </location>
</feature>
<protein>
    <recommendedName>
        <fullName evidence="2">DUF8035 domain-containing protein</fullName>
    </recommendedName>
</protein>
<evidence type="ECO:0000313" key="3">
    <source>
        <dbReference type="EMBL" id="KAF2252080.1"/>
    </source>
</evidence>
<dbReference type="RefSeq" id="XP_033687084.1">
    <property type="nucleotide sequence ID" value="XM_033826649.1"/>
</dbReference>
<dbReference type="EMBL" id="ML987192">
    <property type="protein sequence ID" value="KAF2252080.1"/>
    <property type="molecule type" value="Genomic_DNA"/>
</dbReference>
<name>A0A6A6IR67_9PLEO</name>
<dbReference type="AlphaFoldDB" id="A0A6A6IR67"/>
<feature type="compositionally biased region" description="Basic and acidic residues" evidence="1">
    <location>
        <begin position="101"/>
        <end position="247"/>
    </location>
</feature>
<feature type="compositionally biased region" description="Basic and acidic residues" evidence="1">
    <location>
        <begin position="11"/>
        <end position="30"/>
    </location>
</feature>